<evidence type="ECO:0000313" key="2">
    <source>
        <dbReference type="Proteomes" id="UP000286208"/>
    </source>
</evidence>
<dbReference type="EMBL" id="RKLP01000001">
    <property type="protein sequence ID" value="RVW10986.1"/>
    <property type="molecule type" value="Genomic_DNA"/>
</dbReference>
<protein>
    <submittedName>
        <fullName evidence="1">Uncharacterized protein</fullName>
    </submittedName>
</protein>
<name>A0A438BIS9_9NOCA</name>
<accession>A0A438BIS9</accession>
<gene>
    <name evidence="1" type="ORF">EGT67_00470</name>
</gene>
<reference evidence="1 2" key="1">
    <citation type="submission" date="2018-11" db="EMBL/GenBank/DDBJ databases">
        <title>Rhodococcus spongicola sp. nov. and Rhodococcus xishaensis sp. nov. from marine sponges.</title>
        <authorList>
            <person name="Li L."/>
            <person name="Lin H.W."/>
        </authorList>
    </citation>
    <scope>NUCLEOTIDE SEQUENCE [LARGE SCALE GENOMIC DNA]</scope>
    <source>
        <strain evidence="1 2">CCTCC AB2014297</strain>
    </source>
</reference>
<proteinExistence type="predicted"/>
<dbReference type="AlphaFoldDB" id="A0A438BIS9"/>
<comment type="caution">
    <text evidence="1">The sequence shown here is derived from an EMBL/GenBank/DDBJ whole genome shotgun (WGS) entry which is preliminary data.</text>
</comment>
<sequence>MTSSDGQLLDLEEFVKTIDNPGEVYGMVEEMLGMIWHLANRVARVTGEDPAAIVEGARAQFEDGLG</sequence>
<dbReference type="RefSeq" id="WP_127914091.1">
    <property type="nucleotide sequence ID" value="NZ_RKLP01000001.1"/>
</dbReference>
<dbReference type="OrthoDB" id="4467725at2"/>
<dbReference type="Proteomes" id="UP000286208">
    <property type="component" value="Unassembled WGS sequence"/>
</dbReference>
<evidence type="ECO:0000313" key="1">
    <source>
        <dbReference type="EMBL" id="RVW10986.1"/>
    </source>
</evidence>
<organism evidence="1 2">
    <name type="scientific">Prescottella agglutinans</name>
    <dbReference type="NCBI Taxonomy" id="1644129"/>
    <lineage>
        <taxon>Bacteria</taxon>
        <taxon>Bacillati</taxon>
        <taxon>Actinomycetota</taxon>
        <taxon>Actinomycetes</taxon>
        <taxon>Mycobacteriales</taxon>
        <taxon>Nocardiaceae</taxon>
        <taxon>Prescottella</taxon>
    </lineage>
</organism>
<keyword evidence="2" id="KW-1185">Reference proteome</keyword>